<reference evidence="3" key="1">
    <citation type="journal article" date="2008" name="J. Bacteriol.">
        <title>Genome sequence of the fish pathogen Renibacterium salmoninarum suggests reductive evolution away from an environmental Arthrobacter ancestor.</title>
        <authorList>
            <person name="Wiens G.D."/>
            <person name="Rockey D.D."/>
            <person name="Wu Z."/>
            <person name="Chang J."/>
            <person name="Levy R."/>
            <person name="Crane S."/>
            <person name="Chen D.S."/>
            <person name="Capri G.R."/>
            <person name="Burnett J.R."/>
            <person name="Sudheesh P.S."/>
            <person name="Schipma M.J."/>
            <person name="Burd H."/>
            <person name="Bhattacharyya A."/>
            <person name="Rhodes L.D."/>
            <person name="Kaul R."/>
            <person name="Strom M.S."/>
        </authorList>
    </citation>
    <scope>NUCLEOTIDE SEQUENCE [LARGE SCALE GENOMIC DNA]</scope>
    <source>
        <strain evidence="3">ATCC 33209 / DSM 20767 / JCM 11484 / NBRC 15589 / NCIMB 2235</strain>
    </source>
</reference>
<name>A9WLP6_RENSM</name>
<organism evidence="2 3">
    <name type="scientific">Renibacterium salmoninarum (strain ATCC 33209 / DSM 20767 / JCM 11484 / NBRC 15589 / NCIMB 2235)</name>
    <dbReference type="NCBI Taxonomy" id="288705"/>
    <lineage>
        <taxon>Bacteria</taxon>
        <taxon>Bacillati</taxon>
        <taxon>Actinomycetota</taxon>
        <taxon>Actinomycetes</taxon>
        <taxon>Micrococcales</taxon>
        <taxon>Micrococcaceae</taxon>
        <taxon>Renibacterium</taxon>
    </lineage>
</organism>
<dbReference type="KEGG" id="rsa:RSal33209_0070"/>
<keyword evidence="1" id="KW-0812">Transmembrane</keyword>
<protein>
    <submittedName>
        <fullName evidence="2">Hypothetical membrane protein</fullName>
    </submittedName>
</protein>
<evidence type="ECO:0000313" key="3">
    <source>
        <dbReference type="Proteomes" id="UP000002007"/>
    </source>
</evidence>
<sequence>MASLVLLLCVLLAQWKLTTPAMLAVLAASQLALHQGFEWFAIGPMSEVTPALGHQHGMPSQIPDLAMPEHLANSGGVLMLIMHCAATAMTALLLARGEAALRALAAWLRPLIERKLPVFVPLFRRPDSTPRSIEKPLPECYLSLHRWRGPPSHWMTFKLS</sequence>
<dbReference type="AlphaFoldDB" id="A9WLP6"/>
<keyword evidence="1" id="KW-1133">Transmembrane helix</keyword>
<dbReference type="STRING" id="288705.RSal33209_0070"/>
<accession>A9WLP6</accession>
<gene>
    <name evidence="2" type="ordered locus">RSal33209_0070</name>
</gene>
<keyword evidence="1" id="KW-0472">Membrane</keyword>
<proteinExistence type="predicted"/>
<dbReference type="RefSeq" id="WP_012243534.1">
    <property type="nucleotide sequence ID" value="NC_010168.1"/>
</dbReference>
<dbReference type="EMBL" id="CP000910">
    <property type="protein sequence ID" value="ABY21826.1"/>
    <property type="molecule type" value="Genomic_DNA"/>
</dbReference>
<keyword evidence="3" id="KW-1185">Reference proteome</keyword>
<feature type="transmembrane region" description="Helical" evidence="1">
    <location>
        <begin position="77"/>
        <end position="95"/>
    </location>
</feature>
<evidence type="ECO:0000256" key="1">
    <source>
        <dbReference type="SAM" id="Phobius"/>
    </source>
</evidence>
<dbReference type="Proteomes" id="UP000002007">
    <property type="component" value="Chromosome"/>
</dbReference>
<dbReference type="eggNOG" id="ENOG5033EEA">
    <property type="taxonomic scope" value="Bacteria"/>
</dbReference>
<dbReference type="HOGENOM" id="CLU_107937_0_0_11"/>
<evidence type="ECO:0000313" key="2">
    <source>
        <dbReference type="EMBL" id="ABY21826.1"/>
    </source>
</evidence>